<sequence>MNLNQELGHARRPLIQSIPLPVATFLTLWAFGALTKQWMCRRRKRSQLVKAVISREEKLHIESLSGFDWKSSERRKLRPFKPTYHITMAIKADASSELITIDQDYLDRINLRRELITQHGSTVHGCIPEGDAAVREVYTYLLSEYLPTRFPTIFQLSPDKSACRNLVTGMSFPTTPTANSEAALRVLGETVEEDLFLLQEFSEGHRSVALMCCFPSGFDPSAKLGKTLQEIHAPVPSYDRIGASMERFFGKLEVGKGVRRTNWSVQTHMELFNSKGNYVTGDDTYEDDQEVDIEKTFLCIELQTLTRLPNTGAILSSFKTYLYPVHQIKEEGIGNDFADTIEGLAKGNAPGMWKYKSAVWWGKGVIDYLRS</sequence>
<organism evidence="1 2">
    <name type="scientific">Fusarium solani subsp. cucurbitae</name>
    <name type="common">Neocosmosporum cucurbitae</name>
    <dbReference type="NCBI Taxonomy" id="2747967"/>
    <lineage>
        <taxon>Eukaryota</taxon>
        <taxon>Fungi</taxon>
        <taxon>Dikarya</taxon>
        <taxon>Ascomycota</taxon>
        <taxon>Pezizomycotina</taxon>
        <taxon>Sordariomycetes</taxon>
        <taxon>Hypocreomycetidae</taxon>
        <taxon>Hypocreales</taxon>
        <taxon>Nectriaceae</taxon>
        <taxon>Fusarium</taxon>
        <taxon>Fusarium solani species complex</taxon>
    </lineage>
</organism>
<evidence type="ECO:0000313" key="2">
    <source>
        <dbReference type="Proteomes" id="UP000830768"/>
    </source>
</evidence>
<protein>
    <submittedName>
        <fullName evidence="1">Uncharacterized protein</fullName>
    </submittedName>
</protein>
<dbReference type="Proteomes" id="UP000830768">
    <property type="component" value="Chromosome 10"/>
</dbReference>
<dbReference type="EMBL" id="CP090038">
    <property type="protein sequence ID" value="UPL00617.1"/>
    <property type="molecule type" value="Genomic_DNA"/>
</dbReference>
<name>A0ACD3ZHE1_FUSSC</name>
<evidence type="ECO:0000313" key="1">
    <source>
        <dbReference type="EMBL" id="UPL00617.1"/>
    </source>
</evidence>
<reference evidence="1" key="1">
    <citation type="submission" date="2021-11" db="EMBL/GenBank/DDBJ databases">
        <title>Fusarium solani-melongenae Genome sequencing and assembly.</title>
        <authorList>
            <person name="Xie S."/>
            <person name="Huang L."/>
            <person name="Zhang X."/>
        </authorList>
    </citation>
    <scope>NUCLEOTIDE SEQUENCE</scope>
    <source>
        <strain evidence="1">CRI 24-3</strain>
    </source>
</reference>
<accession>A0ACD3ZHE1</accession>
<proteinExistence type="predicted"/>
<gene>
    <name evidence="1" type="ORF">LCI18_011551</name>
</gene>
<keyword evidence="2" id="KW-1185">Reference proteome</keyword>